<dbReference type="RefSeq" id="WP_141445856.1">
    <property type="nucleotide sequence ID" value="NZ_CP041217.1"/>
</dbReference>
<reference evidence="2 3" key="1">
    <citation type="submission" date="2019-06" db="EMBL/GenBank/DDBJ databases">
        <title>Saccharibacillus brassicae sp. nov., an endophytic bacterium isolated from Chinese cabbage seeds (Brassica pekinensis).</title>
        <authorList>
            <person name="Jiang L."/>
            <person name="Lee J."/>
            <person name="Kim S.W."/>
        </authorList>
    </citation>
    <scope>NUCLEOTIDE SEQUENCE [LARGE SCALE GENOMIC DNA]</scope>
    <source>
        <strain evidence="3">KCTC 43072 / ATSA2</strain>
    </source>
</reference>
<keyword evidence="1" id="KW-0812">Transmembrane</keyword>
<evidence type="ECO:0000313" key="3">
    <source>
        <dbReference type="Proteomes" id="UP000316968"/>
    </source>
</evidence>
<gene>
    <name evidence="2" type="ORF">FFV09_00505</name>
</gene>
<proteinExistence type="predicted"/>
<dbReference type="AlphaFoldDB" id="A0A4Y6UT05"/>
<protein>
    <recommendedName>
        <fullName evidence="4">Anti-sigma factor</fullName>
    </recommendedName>
</protein>
<name>A0A4Y6UT05_SACBS</name>
<evidence type="ECO:0000313" key="2">
    <source>
        <dbReference type="EMBL" id="QDH19467.1"/>
    </source>
</evidence>
<keyword evidence="1" id="KW-1133">Transmembrane helix</keyword>
<keyword evidence="3" id="KW-1185">Reference proteome</keyword>
<keyword evidence="1" id="KW-0472">Membrane</keyword>
<dbReference type="KEGG" id="saca:FFV09_00505"/>
<organism evidence="2 3">
    <name type="scientific">Saccharibacillus brassicae</name>
    <dbReference type="NCBI Taxonomy" id="2583377"/>
    <lineage>
        <taxon>Bacteria</taxon>
        <taxon>Bacillati</taxon>
        <taxon>Bacillota</taxon>
        <taxon>Bacilli</taxon>
        <taxon>Bacillales</taxon>
        <taxon>Paenibacillaceae</taxon>
        <taxon>Saccharibacillus</taxon>
    </lineage>
</organism>
<evidence type="ECO:0000256" key="1">
    <source>
        <dbReference type="SAM" id="Phobius"/>
    </source>
</evidence>
<dbReference type="EMBL" id="CP041217">
    <property type="protein sequence ID" value="QDH19467.1"/>
    <property type="molecule type" value="Genomic_DNA"/>
</dbReference>
<accession>A0A4Y6UT05</accession>
<dbReference type="OrthoDB" id="2678892at2"/>
<evidence type="ECO:0008006" key="4">
    <source>
        <dbReference type="Google" id="ProtNLM"/>
    </source>
</evidence>
<dbReference type="Proteomes" id="UP000316968">
    <property type="component" value="Chromosome"/>
</dbReference>
<sequence>MSELERYGPQEWMRYVRGTLAEPTRERLEHLLEQGDEQAFGQYLAALENVGGELPGLADEEAFSERVMAFIPERADEQGGPGYFGRRWREPIVLYTVAAAAALLLTFTGTFDRIGEQAAKAAGEAGKVSYSQRLTDGASTWLGGFKAKGESDHESTTK</sequence>
<feature type="transmembrane region" description="Helical" evidence="1">
    <location>
        <begin position="92"/>
        <end position="111"/>
    </location>
</feature>